<dbReference type="EMBL" id="LK052886">
    <property type="protein sequence ID" value="CDR37015.1"/>
    <property type="molecule type" value="Genomic_DNA"/>
</dbReference>
<dbReference type="GO" id="GO:0005762">
    <property type="term" value="C:mitochondrial large ribosomal subunit"/>
    <property type="evidence" value="ECO:0007669"/>
    <property type="project" value="TreeGrafter"/>
</dbReference>
<sequence>MLSIFVRTVRQLHGGSTSNDSIKAAKEWVRDLSPQLLPKSDFRLTYSRSSGPGGQKVNKTSSKATLTLNNWRSAEWIPQEVKKQLMENGFRYATKSGDWVVQNDTDRSRVQNAELCFIKLCDEIKRSVVFAGEVSEEDKQKWKEIRKKTNEIRLKEKQMRSQKKQSRKRDWD</sequence>
<dbReference type="EMBL" id="MPUK01000001">
    <property type="protein sequence ID" value="ONH69293.1"/>
    <property type="molecule type" value="Genomic_DNA"/>
</dbReference>
<dbReference type="Pfam" id="PF00472">
    <property type="entry name" value="RF-1"/>
    <property type="match status" value="1"/>
</dbReference>
<reference evidence="5" key="2">
    <citation type="journal article" date="2017" name="Genome Announc.">
        <title>Genome sequences of Cyberlindnera fabianii 65, Pichia kudriavzevii 129, and Saccharomyces cerevisiae 131 isolated from fermented masau fruits in Zimbabwe.</title>
        <authorList>
            <person name="van Rijswijck I.M.H."/>
            <person name="Derks M.F.L."/>
            <person name="Abee T."/>
            <person name="de Ridder D."/>
            <person name="Smid E.J."/>
        </authorList>
    </citation>
    <scope>NUCLEOTIDE SEQUENCE [LARGE SCALE GENOMIC DNA]</scope>
    <source>
        <strain evidence="5">65</strain>
    </source>
</reference>
<evidence type="ECO:0000256" key="1">
    <source>
        <dbReference type="SAM" id="MobiDB-lite"/>
    </source>
</evidence>
<dbReference type="Gene3D" id="3.30.160.20">
    <property type="match status" value="1"/>
</dbReference>
<dbReference type="Proteomes" id="UP000189513">
    <property type="component" value="Unassembled WGS sequence"/>
</dbReference>
<dbReference type="PANTHER" id="PTHR11075:SF54">
    <property type="entry name" value="LARGE RIBOSOMAL SUBUNIT PROTEIN ML62"/>
    <property type="match status" value="1"/>
</dbReference>
<dbReference type="AlphaFoldDB" id="A0A061ANV8"/>
<evidence type="ECO:0000313" key="5">
    <source>
        <dbReference type="Proteomes" id="UP000189513"/>
    </source>
</evidence>
<evidence type="ECO:0000313" key="3">
    <source>
        <dbReference type="EMBL" id="CDR37015.1"/>
    </source>
</evidence>
<dbReference type="GO" id="GO:0004045">
    <property type="term" value="F:peptidyl-tRNA hydrolase activity"/>
    <property type="evidence" value="ECO:0007669"/>
    <property type="project" value="TreeGrafter"/>
</dbReference>
<proteinExistence type="predicted"/>
<dbReference type="InterPro" id="IPR000352">
    <property type="entry name" value="Pep_chain_release_fac_I"/>
</dbReference>
<reference evidence="4" key="3">
    <citation type="submission" date="2017-01" db="EMBL/GenBank/DDBJ databases">
        <authorList>
            <person name="Mah S.A."/>
            <person name="Swanson W.J."/>
            <person name="Moy G.W."/>
            <person name="Vacquier V.D."/>
        </authorList>
    </citation>
    <scope>NUCLEOTIDE SEQUENCE [LARGE SCALE GENOMIC DNA]</scope>
    <source>
        <strain evidence="4">65</strain>
    </source>
</reference>
<dbReference type="VEuPathDB" id="FungiDB:BON22_0550"/>
<gene>
    <name evidence="4" type="ORF">BON22_0550</name>
    <name evidence="3" type="ORF">CYFA0S_01e06458g</name>
</gene>
<keyword evidence="4" id="KW-0378">Hydrolase</keyword>
<dbReference type="GO" id="GO:0070126">
    <property type="term" value="P:mitochondrial translational termination"/>
    <property type="evidence" value="ECO:0007669"/>
    <property type="project" value="TreeGrafter"/>
</dbReference>
<protein>
    <submittedName>
        <fullName evidence="3">CYFA0S01e06458g1_1</fullName>
    </submittedName>
    <submittedName>
        <fullName evidence="4">Peptidyl-tRNA hydrolase ICT1, mitochondrial</fullName>
    </submittedName>
</protein>
<keyword evidence="5" id="KW-1185">Reference proteome</keyword>
<feature type="compositionally biased region" description="Basic residues" evidence="1">
    <location>
        <begin position="160"/>
        <end position="172"/>
    </location>
</feature>
<name>A0A061ANV8_CYBFA</name>
<dbReference type="OMA" id="GGQNVNC"/>
<feature type="region of interest" description="Disordered" evidence="1">
    <location>
        <begin position="153"/>
        <end position="172"/>
    </location>
</feature>
<dbReference type="SUPFAM" id="SSF110916">
    <property type="entry name" value="Peptidyl-tRNA hydrolase domain-like"/>
    <property type="match status" value="1"/>
</dbReference>
<dbReference type="STRING" id="36022.A0A061ANV8"/>
<reference evidence="3" key="1">
    <citation type="journal article" date="2014" name="Genome Announc.">
        <title>Genome sequence of the yeast Cyberlindnera fabianii (Hansenula fabianii).</title>
        <authorList>
            <person name="Freel K.C."/>
            <person name="Sarilar V."/>
            <person name="Neuveglise C."/>
            <person name="Devillers H."/>
            <person name="Friedrich A."/>
            <person name="Schacherer J."/>
        </authorList>
    </citation>
    <scope>NUCLEOTIDE SEQUENCE</scope>
    <source>
        <strain evidence="3">YJS4271</strain>
    </source>
</reference>
<dbReference type="PANTHER" id="PTHR11075">
    <property type="entry name" value="PEPTIDE CHAIN RELEASE FACTOR"/>
    <property type="match status" value="1"/>
</dbReference>
<evidence type="ECO:0000259" key="2">
    <source>
        <dbReference type="Pfam" id="PF00472"/>
    </source>
</evidence>
<dbReference type="GO" id="GO:0016150">
    <property type="term" value="F:translation release factor activity, codon nonspecific"/>
    <property type="evidence" value="ECO:0007669"/>
    <property type="project" value="TreeGrafter"/>
</dbReference>
<accession>A0A061ANV8</accession>
<dbReference type="InterPro" id="IPR052104">
    <property type="entry name" value="Mito_Release_Factor_mL62"/>
</dbReference>
<feature type="domain" description="Prokaryotic-type class I peptide chain release factors" evidence="2">
    <location>
        <begin position="37"/>
        <end position="167"/>
    </location>
</feature>
<evidence type="ECO:0000313" key="4">
    <source>
        <dbReference type="EMBL" id="ONH69293.1"/>
    </source>
</evidence>
<organism evidence="3">
    <name type="scientific">Cyberlindnera fabianii</name>
    <name type="common">Yeast</name>
    <name type="synonym">Hansenula fabianii</name>
    <dbReference type="NCBI Taxonomy" id="36022"/>
    <lineage>
        <taxon>Eukaryota</taxon>
        <taxon>Fungi</taxon>
        <taxon>Dikarya</taxon>
        <taxon>Ascomycota</taxon>
        <taxon>Saccharomycotina</taxon>
        <taxon>Saccharomycetes</taxon>
        <taxon>Phaffomycetales</taxon>
        <taxon>Phaffomycetaceae</taxon>
        <taxon>Cyberlindnera</taxon>
    </lineage>
</organism>
<dbReference type="OrthoDB" id="270639at2759"/>